<dbReference type="Gene3D" id="1.10.630.10">
    <property type="entry name" value="Cytochrome P450"/>
    <property type="match status" value="1"/>
</dbReference>
<dbReference type="InterPro" id="IPR050196">
    <property type="entry name" value="Cytochrome_P450_Monoox"/>
</dbReference>
<dbReference type="PANTHER" id="PTHR24291:SF189">
    <property type="entry name" value="CYTOCHROME P450 4C3-RELATED"/>
    <property type="match status" value="1"/>
</dbReference>
<feature type="binding site" description="axial binding residue" evidence="13">
    <location>
        <position position="478"/>
    </location>
    <ligand>
        <name>heme</name>
        <dbReference type="ChEBI" id="CHEBI:30413"/>
    </ligand>
    <ligandPart>
        <name>Fe</name>
        <dbReference type="ChEBI" id="CHEBI:18248"/>
    </ligandPart>
</feature>
<keyword evidence="12" id="KW-0472">Membrane</keyword>
<evidence type="ECO:0000256" key="1">
    <source>
        <dbReference type="ARBA" id="ARBA00001971"/>
    </source>
</evidence>
<keyword evidence="7" id="KW-0256">Endoplasmic reticulum</keyword>
<gene>
    <name evidence="15" type="ORF">BEMITA_LOCUS1766</name>
</gene>
<organism evidence="15 16">
    <name type="scientific">Bemisia tabaci</name>
    <name type="common">Sweetpotato whitefly</name>
    <name type="synonym">Aleurodes tabaci</name>
    <dbReference type="NCBI Taxonomy" id="7038"/>
    <lineage>
        <taxon>Eukaryota</taxon>
        <taxon>Metazoa</taxon>
        <taxon>Ecdysozoa</taxon>
        <taxon>Arthropoda</taxon>
        <taxon>Hexapoda</taxon>
        <taxon>Insecta</taxon>
        <taxon>Pterygota</taxon>
        <taxon>Neoptera</taxon>
        <taxon>Paraneoptera</taxon>
        <taxon>Hemiptera</taxon>
        <taxon>Sternorrhyncha</taxon>
        <taxon>Aleyrodoidea</taxon>
        <taxon>Aleyrodidae</taxon>
        <taxon>Aleyrodinae</taxon>
        <taxon>Bemisia</taxon>
    </lineage>
</organism>
<evidence type="ECO:0000256" key="11">
    <source>
        <dbReference type="ARBA" id="ARBA00023033"/>
    </source>
</evidence>
<comment type="similarity">
    <text evidence="4 14">Belongs to the cytochrome P450 family.</text>
</comment>
<keyword evidence="11 14" id="KW-0503">Monooxygenase</keyword>
<evidence type="ECO:0000256" key="8">
    <source>
        <dbReference type="ARBA" id="ARBA00022848"/>
    </source>
</evidence>
<dbReference type="GO" id="GO:0005789">
    <property type="term" value="C:endoplasmic reticulum membrane"/>
    <property type="evidence" value="ECO:0007669"/>
    <property type="project" value="UniProtKB-SubCell"/>
</dbReference>
<dbReference type="PRINTS" id="PR00385">
    <property type="entry name" value="P450"/>
</dbReference>
<keyword evidence="5 13" id="KW-0349">Heme</keyword>
<dbReference type="InterPro" id="IPR036396">
    <property type="entry name" value="Cyt_P450_sf"/>
</dbReference>
<dbReference type="EMBL" id="OU963862">
    <property type="protein sequence ID" value="CAH0382195.1"/>
    <property type="molecule type" value="Genomic_DNA"/>
</dbReference>
<evidence type="ECO:0000256" key="4">
    <source>
        <dbReference type="ARBA" id="ARBA00010617"/>
    </source>
</evidence>
<evidence type="ECO:0000256" key="6">
    <source>
        <dbReference type="ARBA" id="ARBA00022723"/>
    </source>
</evidence>
<dbReference type="GO" id="GO:0016705">
    <property type="term" value="F:oxidoreductase activity, acting on paired donors, with incorporation or reduction of molecular oxygen"/>
    <property type="evidence" value="ECO:0007669"/>
    <property type="project" value="InterPro"/>
</dbReference>
<evidence type="ECO:0008006" key="17">
    <source>
        <dbReference type="Google" id="ProtNLM"/>
    </source>
</evidence>
<comment type="subcellular location">
    <subcellularLocation>
        <location evidence="3">Endoplasmic reticulum membrane</location>
        <topology evidence="3">Peripheral membrane protein</topology>
    </subcellularLocation>
    <subcellularLocation>
        <location evidence="2">Microsome membrane</location>
        <topology evidence="2">Peripheral membrane protein</topology>
    </subcellularLocation>
</comment>
<evidence type="ECO:0000256" key="2">
    <source>
        <dbReference type="ARBA" id="ARBA00004174"/>
    </source>
</evidence>
<evidence type="ECO:0000256" key="7">
    <source>
        <dbReference type="ARBA" id="ARBA00022824"/>
    </source>
</evidence>
<evidence type="ECO:0000256" key="12">
    <source>
        <dbReference type="ARBA" id="ARBA00023136"/>
    </source>
</evidence>
<accession>A0A9P0EYH9</accession>
<protein>
    <recommendedName>
        <fullName evidence="17">Cytochrome P450</fullName>
    </recommendedName>
</protein>
<keyword evidence="6 13" id="KW-0479">Metal-binding</keyword>
<evidence type="ECO:0000313" key="16">
    <source>
        <dbReference type="Proteomes" id="UP001152759"/>
    </source>
</evidence>
<evidence type="ECO:0000256" key="14">
    <source>
        <dbReference type="RuleBase" id="RU000461"/>
    </source>
</evidence>
<sequence length="537" mass="62177">MKHLISVREPVRYTLPILGHARVIMGGPGKIIANVSRLYEEMRGANFKVWALNKVCLIITNPDDIGLTLGSPHFRVKSNSYAIPQEGIMGHGLFTIDNMTLWKKNRKLITPAFHFQILKTFIPIFYNETKSLGGHLMRRKERNGEVEVSKPIGLCTLDMIMLNAMGLNGNAQESSDHVFVRGYDTVINVWCERMFKPWYLNKQIYNLSPLKLVHDKAMHDVQSFADQVILERLRAKFARSEDSKERNVTETSSCNDDDYIKPRESKVFLDMLLDYVYGNIDEDYMRKMIECLRNNEDDNGCASKTLSFSMEDGINERRISELIQMNRQIRDEVITILIGGQETTAGENSFALFLLALHQEVQEKLYAEMEDIFGDDSRPPTYEDLQRMTYTECVIKETMRLYPSLPVIVRQAEKDTILSDKTTVPKGCAVGYFVFGLHRDPKYYEDPEKFIPERFLPENSNKRHPYSFIPFSAGMRNCLGLKYAMLQMKTVISTLVRDYKFFPSERMPSMDSVDLEFYTVLRPKSGLWVRLERRDKT</sequence>
<keyword evidence="9 14" id="KW-0560">Oxidoreductase</keyword>
<evidence type="ECO:0000256" key="3">
    <source>
        <dbReference type="ARBA" id="ARBA00004406"/>
    </source>
</evidence>
<comment type="cofactor">
    <cofactor evidence="1 13">
        <name>heme</name>
        <dbReference type="ChEBI" id="CHEBI:30413"/>
    </cofactor>
</comment>
<dbReference type="InterPro" id="IPR002401">
    <property type="entry name" value="Cyt_P450_E_grp-I"/>
</dbReference>
<name>A0A9P0EYH9_BEMTA</name>
<keyword evidence="8" id="KW-0492">Microsome</keyword>
<dbReference type="PROSITE" id="PS00086">
    <property type="entry name" value="CYTOCHROME_P450"/>
    <property type="match status" value="1"/>
</dbReference>
<evidence type="ECO:0000256" key="10">
    <source>
        <dbReference type="ARBA" id="ARBA00023004"/>
    </source>
</evidence>
<dbReference type="PRINTS" id="PR00463">
    <property type="entry name" value="EP450I"/>
</dbReference>
<keyword evidence="10 13" id="KW-0408">Iron</keyword>
<proteinExistence type="inferred from homology"/>
<evidence type="ECO:0000256" key="13">
    <source>
        <dbReference type="PIRSR" id="PIRSR602401-1"/>
    </source>
</evidence>
<evidence type="ECO:0000256" key="5">
    <source>
        <dbReference type="ARBA" id="ARBA00022617"/>
    </source>
</evidence>
<dbReference type="GO" id="GO:0004497">
    <property type="term" value="F:monooxygenase activity"/>
    <property type="evidence" value="ECO:0007669"/>
    <property type="project" value="UniProtKB-KW"/>
</dbReference>
<keyword evidence="16" id="KW-1185">Reference proteome</keyword>
<dbReference type="InterPro" id="IPR017972">
    <property type="entry name" value="Cyt_P450_CS"/>
</dbReference>
<dbReference type="AlphaFoldDB" id="A0A9P0EYH9"/>
<dbReference type="Proteomes" id="UP001152759">
    <property type="component" value="Chromosome 1"/>
</dbReference>
<dbReference type="InterPro" id="IPR001128">
    <property type="entry name" value="Cyt_P450"/>
</dbReference>
<evidence type="ECO:0000256" key="9">
    <source>
        <dbReference type="ARBA" id="ARBA00023002"/>
    </source>
</evidence>
<dbReference type="Pfam" id="PF00067">
    <property type="entry name" value="p450"/>
    <property type="match status" value="2"/>
</dbReference>
<dbReference type="CDD" id="cd20628">
    <property type="entry name" value="CYP4"/>
    <property type="match status" value="1"/>
</dbReference>
<dbReference type="SUPFAM" id="SSF48264">
    <property type="entry name" value="Cytochrome P450"/>
    <property type="match status" value="1"/>
</dbReference>
<evidence type="ECO:0000313" key="15">
    <source>
        <dbReference type="EMBL" id="CAH0382195.1"/>
    </source>
</evidence>
<reference evidence="15" key="1">
    <citation type="submission" date="2021-12" db="EMBL/GenBank/DDBJ databases">
        <authorList>
            <person name="King R."/>
        </authorList>
    </citation>
    <scope>NUCLEOTIDE SEQUENCE</scope>
</reference>
<dbReference type="PANTHER" id="PTHR24291">
    <property type="entry name" value="CYTOCHROME P450 FAMILY 4"/>
    <property type="match status" value="1"/>
</dbReference>
<dbReference type="GO" id="GO:0005506">
    <property type="term" value="F:iron ion binding"/>
    <property type="evidence" value="ECO:0007669"/>
    <property type="project" value="InterPro"/>
</dbReference>
<dbReference type="GO" id="GO:0020037">
    <property type="term" value="F:heme binding"/>
    <property type="evidence" value="ECO:0007669"/>
    <property type="project" value="InterPro"/>
</dbReference>